<keyword evidence="2" id="KW-0732">Signal</keyword>
<protein>
    <recommendedName>
        <fullName evidence="4">Membrane-associated protein</fullName>
    </recommendedName>
</protein>
<sequence length="702" mass="75853">MRHRGSMFMMAWLVAHVVTGTLTTTCSNDIPVSASFIDPPASSTTRSSESELLLVELADTDRMIALQEKKLAQLRDLRRLAVGSLIDRASAGTADALINQQLEAFLLTESTMSTPSTCDVPPSSGGAPPRSHHDAFHRWFVERHAGHVLSVVALQPFRLPHPRLVLPLSLLFVATANGTLHFYDLPGGTLVTSLQVPEAPSPDVDPKVLAATLSLHPTPHVTLVRTWGDSLIQKVNITFDWTSSSSSSVPVDLPAISLLPSSPSTLTSSYSIVDSQNKVSPVSAQSTTFHGQALHFLLVNRKPTPDLPQERMNSTTTQATPPINNAIHILDDDGVLLHTLTTLDTSVPIRAMVPHRHLLAVAQASAVYLFPLSRLGEQAHYMCEGSRSPIVALAFDSSSPSIMYATVASRDILVFDLYVERSRTCRLLHRLPPPSTALLTTPQNLAAIVAMSGYIFVASPSTLTVWNVSDVATHRPRYITGVVNPLASRPDSMDLSWRRRVHVALLSRLDVDDTDGGGTAAHAHDLMVVANVGSTHSTVVVLESFLPPTAPAGSLSSALANLDLWWARLPLLFVVAVVVVVYKVSSHPAKGSSDGPGNNTASPASMEELERMLGRARNPRSSSSSSPQYGPSTRGGRDPTFDPSLLSYSERNSSLNNTPQRSATTFDRPRPTTTRSPSFRTNHMDTAGYTSQHRHTDVTCDI</sequence>
<dbReference type="VEuPathDB" id="FungiDB:H257_08413"/>
<evidence type="ECO:0000256" key="2">
    <source>
        <dbReference type="SAM" id="SignalP"/>
    </source>
</evidence>
<gene>
    <name evidence="3" type="ORF">H257_08413</name>
</gene>
<feature type="compositionally biased region" description="Polar residues" evidence="1">
    <location>
        <begin position="646"/>
        <end position="663"/>
    </location>
</feature>
<dbReference type="OrthoDB" id="77480at2759"/>
<feature type="compositionally biased region" description="Low complexity" evidence="1">
    <location>
        <begin position="671"/>
        <end position="681"/>
    </location>
</feature>
<feature type="signal peptide" evidence="2">
    <location>
        <begin position="1"/>
        <end position="23"/>
    </location>
</feature>
<dbReference type="SUPFAM" id="SSF50998">
    <property type="entry name" value="Quinoprotein alcohol dehydrogenase-like"/>
    <property type="match status" value="1"/>
</dbReference>
<evidence type="ECO:0000313" key="3">
    <source>
        <dbReference type="EMBL" id="ETV78235.1"/>
    </source>
</evidence>
<reference evidence="3" key="1">
    <citation type="submission" date="2013-12" db="EMBL/GenBank/DDBJ databases">
        <title>The Genome Sequence of Aphanomyces astaci APO3.</title>
        <authorList>
            <consortium name="The Broad Institute Genomics Platform"/>
            <person name="Russ C."/>
            <person name="Tyler B."/>
            <person name="van West P."/>
            <person name="Dieguez-Uribeondo J."/>
            <person name="Young S.K."/>
            <person name="Zeng Q."/>
            <person name="Gargeya S."/>
            <person name="Fitzgerald M."/>
            <person name="Abouelleil A."/>
            <person name="Alvarado L."/>
            <person name="Chapman S.B."/>
            <person name="Gainer-Dewar J."/>
            <person name="Goldberg J."/>
            <person name="Griggs A."/>
            <person name="Gujja S."/>
            <person name="Hansen M."/>
            <person name="Howarth C."/>
            <person name="Imamovic A."/>
            <person name="Ireland A."/>
            <person name="Larimer J."/>
            <person name="McCowan C."/>
            <person name="Murphy C."/>
            <person name="Pearson M."/>
            <person name="Poon T.W."/>
            <person name="Priest M."/>
            <person name="Roberts A."/>
            <person name="Saif S."/>
            <person name="Shea T."/>
            <person name="Sykes S."/>
            <person name="Wortman J."/>
            <person name="Nusbaum C."/>
            <person name="Birren B."/>
        </authorList>
    </citation>
    <scope>NUCLEOTIDE SEQUENCE [LARGE SCALE GENOMIC DNA]</scope>
    <source>
        <strain evidence="3">APO3</strain>
    </source>
</reference>
<organism evidence="3">
    <name type="scientific">Aphanomyces astaci</name>
    <name type="common">Crayfish plague agent</name>
    <dbReference type="NCBI Taxonomy" id="112090"/>
    <lineage>
        <taxon>Eukaryota</taxon>
        <taxon>Sar</taxon>
        <taxon>Stramenopiles</taxon>
        <taxon>Oomycota</taxon>
        <taxon>Saprolegniomycetes</taxon>
        <taxon>Saprolegniales</taxon>
        <taxon>Verrucalvaceae</taxon>
        <taxon>Aphanomyces</taxon>
    </lineage>
</organism>
<accession>W4GEY7</accession>
<name>W4GEY7_APHAT</name>
<feature type="region of interest" description="Disordered" evidence="1">
    <location>
        <begin position="611"/>
        <end position="702"/>
    </location>
</feature>
<proteinExistence type="predicted"/>
<dbReference type="GeneID" id="20810409"/>
<dbReference type="AlphaFoldDB" id="W4GEY7"/>
<evidence type="ECO:0008006" key="4">
    <source>
        <dbReference type="Google" id="ProtNLM"/>
    </source>
</evidence>
<dbReference type="InterPro" id="IPR011047">
    <property type="entry name" value="Quinoprotein_ADH-like_sf"/>
</dbReference>
<evidence type="ECO:0000256" key="1">
    <source>
        <dbReference type="SAM" id="MobiDB-lite"/>
    </source>
</evidence>
<dbReference type="EMBL" id="KI913131">
    <property type="protein sequence ID" value="ETV78235.1"/>
    <property type="molecule type" value="Genomic_DNA"/>
</dbReference>
<dbReference type="RefSeq" id="XP_009832572.1">
    <property type="nucleotide sequence ID" value="XM_009834270.1"/>
</dbReference>
<feature type="chain" id="PRO_5004841087" description="Membrane-associated protein" evidence="2">
    <location>
        <begin position="24"/>
        <end position="702"/>
    </location>
</feature>